<dbReference type="InterPro" id="IPR027417">
    <property type="entry name" value="P-loop_NTPase"/>
</dbReference>
<comment type="caution">
    <text evidence="3">The sequence shown here is derived from an EMBL/GenBank/DDBJ whole genome shotgun (WGS) entry which is preliminary data.</text>
</comment>
<accession>A0ABP6WKK1</accession>
<dbReference type="Proteomes" id="UP001500630">
    <property type="component" value="Unassembled WGS sequence"/>
</dbReference>
<evidence type="ECO:0000259" key="2">
    <source>
        <dbReference type="PROSITE" id="PS51192"/>
    </source>
</evidence>
<keyword evidence="1" id="KW-0378">Hydrolase</keyword>
<reference evidence="4" key="1">
    <citation type="journal article" date="2019" name="Int. J. Syst. Evol. Microbiol.">
        <title>The Global Catalogue of Microorganisms (GCM) 10K type strain sequencing project: providing services to taxonomists for standard genome sequencing and annotation.</title>
        <authorList>
            <consortium name="The Broad Institute Genomics Platform"/>
            <consortium name="The Broad Institute Genome Sequencing Center for Infectious Disease"/>
            <person name="Wu L."/>
            <person name="Ma J."/>
        </authorList>
    </citation>
    <scope>NUCLEOTIDE SEQUENCE [LARGE SCALE GENOMIC DNA]</scope>
    <source>
        <strain evidence="4">JCM 17326</strain>
    </source>
</reference>
<sequence length="455" mass="50666">MTYADFLARRAQLGGDHGFDPGELPGYLYGFQRDLVQWATRKGRAAIFADCGLGKTPMELTWADLVHRRTGRPVLVVTPLAVAYQTADEAAKFGVDAAISRNGRPAGPITITNYDRLHLFDRGDYDGVVCDESSAIKAFDGARRALVTDFTRKTPYRLLATATAAPNDYIELGTSSEALGELGYMDMLGRFFVNDQRNASTGRGYLGQRNAWRFKGHAAQPFWRWVASWARAMRQPSDYGHDDTGFVLPELVQREHIVKARQMAEGVLFDVPAVSLQEERQESRRTITERCEAAAALLAGAEHGIAWCQLNHEGDLLTKLIDGAVQVKGSDPVEAKEEALAAFSRGDIRVLVTKPSIAGWGLNWQHCHRMTFFPSHSYEQWYQAVRRCWRYGQQHPVTVDIVTTDGGARVLANLQRKAAQADAMFDALVAHMRQATAIRRTTDYPHPVEVPAWAS</sequence>
<dbReference type="PROSITE" id="PS51192">
    <property type="entry name" value="HELICASE_ATP_BIND_1"/>
    <property type="match status" value="1"/>
</dbReference>
<feature type="domain" description="Helicase ATP-binding" evidence="2">
    <location>
        <begin position="36"/>
        <end position="182"/>
    </location>
</feature>
<organism evidence="3 4">
    <name type="scientific">Nonomuraea rosea</name>
    <dbReference type="NCBI Taxonomy" id="638574"/>
    <lineage>
        <taxon>Bacteria</taxon>
        <taxon>Bacillati</taxon>
        <taxon>Actinomycetota</taxon>
        <taxon>Actinomycetes</taxon>
        <taxon>Streptosporangiales</taxon>
        <taxon>Streptosporangiaceae</taxon>
        <taxon>Nonomuraea</taxon>
    </lineage>
</organism>
<dbReference type="Gene3D" id="3.40.50.300">
    <property type="entry name" value="P-loop containing nucleotide triphosphate hydrolases"/>
    <property type="match status" value="2"/>
</dbReference>
<dbReference type="PANTHER" id="PTHR45766:SF6">
    <property type="entry name" value="SWI_SNF-RELATED MATRIX-ASSOCIATED ACTIN-DEPENDENT REGULATOR OF CHROMATIN SUBFAMILY A-LIKE PROTEIN 1"/>
    <property type="match status" value="1"/>
</dbReference>
<keyword evidence="4" id="KW-1185">Reference proteome</keyword>
<name>A0ABP6WKK1_9ACTN</name>
<dbReference type="InterPro" id="IPR014001">
    <property type="entry name" value="Helicase_ATP-bd"/>
</dbReference>
<dbReference type="EMBL" id="BAABDQ010000006">
    <property type="protein sequence ID" value="GAA3550561.1"/>
    <property type="molecule type" value="Genomic_DNA"/>
</dbReference>
<dbReference type="SMART" id="SM00487">
    <property type="entry name" value="DEXDc"/>
    <property type="match status" value="1"/>
</dbReference>
<evidence type="ECO:0000256" key="1">
    <source>
        <dbReference type="ARBA" id="ARBA00022801"/>
    </source>
</evidence>
<evidence type="ECO:0000313" key="4">
    <source>
        <dbReference type="Proteomes" id="UP001500630"/>
    </source>
</evidence>
<dbReference type="RefSeq" id="WP_345562688.1">
    <property type="nucleotide sequence ID" value="NZ_BAABDQ010000006.1"/>
</dbReference>
<proteinExistence type="predicted"/>
<dbReference type="SUPFAM" id="SSF52540">
    <property type="entry name" value="P-loop containing nucleoside triphosphate hydrolases"/>
    <property type="match status" value="2"/>
</dbReference>
<dbReference type="PANTHER" id="PTHR45766">
    <property type="entry name" value="DNA ANNEALING HELICASE AND ENDONUCLEASE ZRANB3 FAMILY MEMBER"/>
    <property type="match status" value="1"/>
</dbReference>
<gene>
    <name evidence="3" type="ORF">GCM10022419_033510</name>
</gene>
<evidence type="ECO:0000313" key="3">
    <source>
        <dbReference type="EMBL" id="GAA3550561.1"/>
    </source>
</evidence>
<protein>
    <recommendedName>
        <fullName evidence="2">Helicase ATP-binding domain-containing protein</fullName>
    </recommendedName>
</protein>